<dbReference type="GO" id="GO:0009765">
    <property type="term" value="P:photosynthesis, light harvesting"/>
    <property type="evidence" value="ECO:0007669"/>
    <property type="project" value="InterPro"/>
</dbReference>
<feature type="binding site" evidence="5">
    <location>
        <position position="250"/>
    </location>
    <ligand>
        <name>chlorophyll a</name>
        <dbReference type="ChEBI" id="CHEBI:58416"/>
        <label>1</label>
    </ligand>
</feature>
<dbReference type="Gene3D" id="1.10.3460.10">
    <property type="entry name" value="Chlorophyll a/b binding protein domain"/>
    <property type="match status" value="1"/>
</dbReference>
<feature type="binding site" description="axial binding residue" evidence="5">
    <location>
        <position position="167"/>
    </location>
    <ligand>
        <name>chlorophyll b</name>
        <dbReference type="ChEBI" id="CHEBI:61721"/>
        <label>1</label>
    </ligand>
    <ligandPart>
        <name>Mg</name>
        <dbReference type="ChEBI" id="CHEBI:25107"/>
    </ligandPart>
</feature>
<feature type="binding site" evidence="5">
    <location>
        <position position="255"/>
    </location>
    <ligand>
        <name>chlorophyll a</name>
        <dbReference type="ChEBI" id="CHEBI:58416"/>
        <label>1</label>
    </ligand>
</feature>
<keyword evidence="4" id="KW-0934">Plastid</keyword>
<evidence type="ECO:0000256" key="1">
    <source>
        <dbReference type="ARBA" id="ARBA00004229"/>
    </source>
</evidence>
<dbReference type="GO" id="GO:0009507">
    <property type="term" value="C:chloroplast"/>
    <property type="evidence" value="ECO:0007669"/>
    <property type="project" value="UniProtKB-SubCell"/>
</dbReference>
<dbReference type="Pfam" id="PF00504">
    <property type="entry name" value="Chloroa_b-bind"/>
    <property type="match status" value="1"/>
</dbReference>
<organism evidence="6">
    <name type="scientific">Vitrella brassicaformis</name>
    <dbReference type="NCBI Taxonomy" id="1169539"/>
    <lineage>
        <taxon>Eukaryota</taxon>
        <taxon>Sar</taxon>
        <taxon>Alveolata</taxon>
        <taxon>Colpodellida</taxon>
        <taxon>Vitrellaceae</taxon>
        <taxon>Vitrella</taxon>
    </lineage>
</organism>
<feature type="binding site" evidence="5">
    <location>
        <position position="267"/>
    </location>
    <ligand>
        <name>chlorophyll a</name>
        <dbReference type="ChEBI" id="CHEBI:58416"/>
        <label>1</label>
    </ligand>
</feature>
<sequence>MGLPCELRGFACIRDDARGFAFRLGSRNESRPPHGGGQLIGEGFTAWVRVSHLFTPVGSRSLVTSRYLPPFPMNSIPVVLFSVLAVQASHAFVSPPGGSRTGLRDPQRPSRGQISMQDIEKSVALPFARKPDNLNGELVGDVGFDPFGFTNNQDLARMREVELKHGRVCMLATLGVLVQSTYRWNEAFPSKNFLEAPLTAPTLGMIQLLLVISAIEYYNGNFVGRIPGDRGFDPLRLSREGIRENWQLMELKHGRLAMIGFLGMVVQQLLRPDESIVEMTINWAKTLGEGQGITTPAIDAILK</sequence>
<feature type="binding site" evidence="5">
    <location>
        <position position="162"/>
    </location>
    <ligand>
        <name>chlorophyll a</name>
        <dbReference type="ChEBI" id="CHEBI:58416"/>
        <label>1</label>
    </ligand>
</feature>
<evidence type="ECO:0000313" key="6">
    <source>
        <dbReference type="EMBL" id="CAD9065612.1"/>
    </source>
</evidence>
<dbReference type="GO" id="GO:0016020">
    <property type="term" value="C:membrane"/>
    <property type="evidence" value="ECO:0007669"/>
    <property type="project" value="InterPro"/>
</dbReference>
<feature type="binding site" evidence="5">
    <location>
        <position position="165"/>
    </location>
    <ligand>
        <name>chlorophyll a</name>
        <dbReference type="ChEBI" id="CHEBI:58416"/>
        <label>1</label>
    </ligand>
</feature>
<evidence type="ECO:0000256" key="4">
    <source>
        <dbReference type="ARBA" id="ARBA00022640"/>
    </source>
</evidence>
<keyword evidence="2" id="KW-0150">Chloroplast</keyword>
<dbReference type="InterPro" id="IPR022796">
    <property type="entry name" value="Chloroa_b-bind"/>
</dbReference>
<dbReference type="GO" id="GO:0016168">
    <property type="term" value="F:chlorophyll binding"/>
    <property type="evidence" value="ECO:0007669"/>
    <property type="project" value="UniProtKB-KW"/>
</dbReference>
<dbReference type="PANTHER" id="PTHR21649">
    <property type="entry name" value="CHLOROPHYLL A/B BINDING PROTEIN"/>
    <property type="match status" value="1"/>
</dbReference>
<evidence type="ECO:0000256" key="5">
    <source>
        <dbReference type="PIRSR" id="PIRSR601344-1"/>
    </source>
</evidence>
<protein>
    <submittedName>
        <fullName evidence="6">Uncharacterized protein</fullName>
    </submittedName>
</protein>
<name>A0A7S1K7F9_9ALVE</name>
<evidence type="ECO:0000256" key="3">
    <source>
        <dbReference type="ARBA" id="ARBA00022531"/>
    </source>
</evidence>
<accession>A0A7S1K7F9</accession>
<dbReference type="InterPro" id="IPR001344">
    <property type="entry name" value="Chloro_AB-bd_pln"/>
</dbReference>
<keyword evidence="3" id="KW-0602">Photosynthesis</keyword>
<keyword evidence="5" id="KW-0157">Chromophore</keyword>
<proteinExistence type="predicted"/>
<evidence type="ECO:0000256" key="2">
    <source>
        <dbReference type="ARBA" id="ARBA00022528"/>
    </source>
</evidence>
<feature type="binding site" evidence="5">
    <location>
        <position position="198"/>
    </location>
    <ligand>
        <name>chlorophyll a</name>
        <dbReference type="ChEBI" id="CHEBI:58416"/>
        <label>1</label>
    </ligand>
</feature>
<gene>
    <name evidence="6" type="ORF">VBRA1451_LOCUS20683</name>
</gene>
<dbReference type="EMBL" id="HBGB01035065">
    <property type="protein sequence ID" value="CAD9065612.1"/>
    <property type="molecule type" value="Transcribed_RNA"/>
</dbReference>
<comment type="subcellular location">
    <subcellularLocation>
        <location evidence="1">Plastid</location>
        <location evidence="1">Chloroplast</location>
    </subcellularLocation>
</comment>
<dbReference type="AlphaFoldDB" id="A0A7S1K7F9"/>
<reference evidence="6" key="1">
    <citation type="submission" date="2021-01" db="EMBL/GenBank/DDBJ databases">
        <authorList>
            <person name="Corre E."/>
            <person name="Pelletier E."/>
            <person name="Niang G."/>
            <person name="Scheremetjew M."/>
            <person name="Finn R."/>
            <person name="Kale V."/>
            <person name="Holt S."/>
            <person name="Cochrane G."/>
            <person name="Meng A."/>
            <person name="Brown T."/>
            <person name="Cohen L."/>
        </authorList>
    </citation>
    <scope>NUCLEOTIDE SEQUENCE</scope>
    <source>
        <strain evidence="6">CCMP3346</strain>
    </source>
</reference>
<keyword evidence="5" id="KW-0148">Chlorophyll</keyword>
<dbReference type="SUPFAM" id="SSF103511">
    <property type="entry name" value="Chlorophyll a-b binding protein"/>
    <property type="match status" value="1"/>
</dbReference>